<dbReference type="GO" id="GO:0005452">
    <property type="term" value="F:solute:inorganic anion antiporter activity"/>
    <property type="evidence" value="ECO:0007669"/>
    <property type="project" value="InterPro"/>
</dbReference>
<feature type="non-terminal residue" evidence="13">
    <location>
        <position position="1"/>
    </location>
</feature>
<proteinExistence type="inferred from homology"/>
<evidence type="ECO:0000259" key="12">
    <source>
        <dbReference type="Pfam" id="PF07565"/>
    </source>
</evidence>
<accession>A0A7L1S7K7</accession>
<dbReference type="InterPro" id="IPR016152">
    <property type="entry name" value="PTrfase/Anion_transptr"/>
</dbReference>
<dbReference type="PRINTS" id="PR01231">
    <property type="entry name" value="HCO3TRNSPORT"/>
</dbReference>
<keyword evidence="8 10" id="KW-0472">Membrane</keyword>
<dbReference type="PROSITE" id="PS00219">
    <property type="entry name" value="ANION_EXCHANGER_1"/>
    <property type="match status" value="1"/>
</dbReference>
<evidence type="ECO:0000256" key="1">
    <source>
        <dbReference type="ARBA" id="ARBA00004651"/>
    </source>
</evidence>
<feature type="transmembrane region" description="Helical" evidence="10">
    <location>
        <begin position="625"/>
        <end position="642"/>
    </location>
</feature>
<dbReference type="Pfam" id="PF00955">
    <property type="entry name" value="HCO3_cotransp"/>
    <property type="match status" value="3"/>
</dbReference>
<feature type="transmembrane region" description="Helical" evidence="10">
    <location>
        <begin position="193"/>
        <end position="215"/>
    </location>
</feature>
<evidence type="ECO:0000256" key="4">
    <source>
        <dbReference type="ARBA" id="ARBA00022475"/>
    </source>
</evidence>
<feature type="transmembrane region" description="Helical" evidence="10">
    <location>
        <begin position="555"/>
        <end position="579"/>
    </location>
</feature>
<dbReference type="InterPro" id="IPR013769">
    <property type="entry name" value="Band3_cytoplasmic_dom"/>
</dbReference>
<feature type="non-terminal residue" evidence="13">
    <location>
        <position position="654"/>
    </location>
</feature>
<feature type="domain" description="Bicarbonate transporter-like transmembrane" evidence="11">
    <location>
        <begin position="247"/>
        <end position="322"/>
    </location>
</feature>
<dbReference type="GO" id="GO:0008509">
    <property type="term" value="F:monoatomic anion transmembrane transporter activity"/>
    <property type="evidence" value="ECO:0007669"/>
    <property type="project" value="InterPro"/>
</dbReference>
<feature type="transmembrane region" description="Helical" evidence="10">
    <location>
        <begin position="263"/>
        <end position="286"/>
    </location>
</feature>
<feature type="transmembrane region" description="Helical" evidence="10">
    <location>
        <begin position="469"/>
        <end position="492"/>
    </location>
</feature>
<feature type="transmembrane region" description="Helical" evidence="10">
    <location>
        <begin position="372"/>
        <end position="392"/>
    </location>
</feature>
<evidence type="ECO:0000256" key="5">
    <source>
        <dbReference type="ARBA" id="ARBA00022692"/>
    </source>
</evidence>
<dbReference type="PANTHER" id="PTHR11453:SF12">
    <property type="entry name" value="BAND 3 ANION TRANSPORT PROTEIN"/>
    <property type="match status" value="1"/>
</dbReference>
<dbReference type="FunFam" id="3.40.930.10:FF:000020">
    <property type="entry name" value="Anion exchange protein"/>
    <property type="match status" value="1"/>
</dbReference>
<evidence type="ECO:0000256" key="10">
    <source>
        <dbReference type="SAM" id="Phobius"/>
    </source>
</evidence>
<keyword evidence="3" id="KW-0813">Transport</keyword>
<dbReference type="Pfam" id="PF07565">
    <property type="entry name" value="Band_3_cyto"/>
    <property type="match status" value="1"/>
</dbReference>
<dbReference type="Proteomes" id="UP000572057">
    <property type="component" value="Unassembled WGS sequence"/>
</dbReference>
<keyword evidence="7" id="KW-0406">Ion transport</keyword>
<keyword evidence="4" id="KW-1003">Cell membrane</keyword>
<keyword evidence="6 10" id="KW-1133">Transmembrane helix</keyword>
<keyword evidence="5 10" id="KW-0812">Transmembrane</keyword>
<evidence type="ECO:0000313" key="13">
    <source>
        <dbReference type="EMBL" id="NXO44389.1"/>
    </source>
</evidence>
<feature type="domain" description="Bicarbonate transporter-like transmembrane" evidence="11">
    <location>
        <begin position="334"/>
        <end position="653"/>
    </location>
</feature>
<evidence type="ECO:0000313" key="14">
    <source>
        <dbReference type="Proteomes" id="UP000572057"/>
    </source>
</evidence>
<sequence length="654" mass="73177">LLETIPEGAEATLVLVGCAAFLEQPTLAFVRLKDAVTLDGVLDVSIPVRFLVVVLGPDTPQISYHEIGRAIATMMSERVFRRDAYLAEARQDLVRGVEDFLDASIVLPPTEGPNEQLLRALVPLQRELLRRRYQPLERLRIDDFLKDLGPDETAEDDDPLRRTGRPFGGLVRDIRRRYPKYLSDIKDALNPQCLAAVIFIYFAALSPAITFGGLLGNGGERLGTFLGTGMSPPAGRGTGGLCPPAPQFCSSNGMEYIVGRVWIGFWLILLVLVVVACEGSFLVRYLSRYTQEIFSFLISLIFIFETFSKLVTIFKDHPLKRQYDVQLQFQPGVAEPNTALLSLVLMAGTFFLAFFLRKFKNSSFLPGKVRRLIGDFGVPISIFIMALADFFINDTYTQKLSVPKGLQVTNSSARSWFIHPMGEKTQFPIWMMFASVIPALLVFILIFLETQITTLIVSKPERKLVKGTGFHLDLLLIVAMGGLAALFGMPWLSATTVRTITHANALTIMSKTSAPGEKSQILEVKEQRISGLLVAVLIGVSILMEPILKYIPLAVLFGIFLYMGVTSLFGIQLFDRILLLLKPPKYHPDEPYVTRVKTWRMHLFTFTQIVFLVVLWVVKSTPASLALPFVLILTVPLRRFLLPKIFRDIELKCV</sequence>
<comment type="subcellular location">
    <subcellularLocation>
        <location evidence="1">Cell membrane</location>
        <topology evidence="1">Multi-pass membrane protein</topology>
    </subcellularLocation>
</comment>
<dbReference type="InterPro" id="IPR002977">
    <property type="entry name" value="Anion_exchange_1"/>
</dbReference>
<dbReference type="InterPro" id="IPR003020">
    <property type="entry name" value="HCO3_transpt_euk"/>
</dbReference>
<comment type="similarity">
    <text evidence="2">Belongs to the anion exchanger (TC 2.A.31) family.</text>
</comment>
<feature type="domain" description="Bicarbonate transporter-like transmembrane" evidence="11">
    <location>
        <begin position="165"/>
        <end position="218"/>
    </location>
</feature>
<organism evidence="13 14">
    <name type="scientific">Helopsaltes ochotensis</name>
    <name type="common">Middendorff's grasshopper-warbler</name>
    <dbReference type="NCBI Taxonomy" id="3150915"/>
    <lineage>
        <taxon>Eukaryota</taxon>
        <taxon>Metazoa</taxon>
        <taxon>Chordata</taxon>
        <taxon>Craniata</taxon>
        <taxon>Vertebrata</taxon>
        <taxon>Euteleostomi</taxon>
        <taxon>Archelosauria</taxon>
        <taxon>Archosauria</taxon>
        <taxon>Dinosauria</taxon>
        <taxon>Saurischia</taxon>
        <taxon>Theropoda</taxon>
        <taxon>Coelurosauria</taxon>
        <taxon>Aves</taxon>
        <taxon>Neognathae</taxon>
        <taxon>Neoaves</taxon>
        <taxon>Telluraves</taxon>
        <taxon>Australaves</taxon>
        <taxon>Passeriformes</taxon>
        <taxon>Sylvioidea</taxon>
        <taxon>Locustellidae</taxon>
        <taxon>Helopsaltes</taxon>
    </lineage>
</organism>
<dbReference type="FunFam" id="1.10.287.570:FF:000001">
    <property type="entry name" value="Anion exchange protein"/>
    <property type="match status" value="1"/>
</dbReference>
<dbReference type="PANTHER" id="PTHR11453">
    <property type="entry name" value="ANION EXCHANGE PROTEIN"/>
    <property type="match status" value="1"/>
</dbReference>
<dbReference type="InterPro" id="IPR011531">
    <property type="entry name" value="HCO3_transpt-like_TM_dom"/>
</dbReference>
<dbReference type="GO" id="GO:0015106">
    <property type="term" value="F:bicarbonate transmembrane transporter activity"/>
    <property type="evidence" value="ECO:0007669"/>
    <property type="project" value="TreeGrafter"/>
</dbReference>
<evidence type="ECO:0000256" key="3">
    <source>
        <dbReference type="ARBA" id="ARBA00022448"/>
    </source>
</evidence>
<dbReference type="SUPFAM" id="SSF55804">
    <property type="entry name" value="Phoshotransferase/anion transport protein"/>
    <property type="match status" value="1"/>
</dbReference>
<evidence type="ECO:0000259" key="11">
    <source>
        <dbReference type="Pfam" id="PF00955"/>
    </source>
</evidence>
<keyword evidence="9" id="KW-0325">Glycoprotein</keyword>
<reference evidence="14" key="1">
    <citation type="submission" date="2019-09" db="EMBL/GenBank/DDBJ databases">
        <title>Bird 10,000 Genomes (B10K) Project - Family phase.</title>
        <authorList>
            <person name="Zhang G."/>
        </authorList>
    </citation>
    <scope>NUCLEOTIDE SEQUENCE [LARGE SCALE GENOMIC DNA]</scope>
</reference>
<evidence type="ECO:0000256" key="9">
    <source>
        <dbReference type="ARBA" id="ARBA00023180"/>
    </source>
</evidence>
<gene>
    <name evidence="13" type="primary">Slc4a1</name>
    <name evidence="13" type="ORF">LOCOCH_R05367</name>
</gene>
<keyword evidence="14" id="KW-1185">Reference proteome</keyword>
<dbReference type="PRINTS" id="PR01187">
    <property type="entry name" value="ANIONEXHNGR1"/>
</dbReference>
<dbReference type="Gene3D" id="1.10.287.570">
    <property type="entry name" value="Helical hairpin bin"/>
    <property type="match status" value="1"/>
</dbReference>
<dbReference type="AlphaFoldDB" id="A0A7L1S7K7"/>
<name>A0A7L1S7K7_9PASS</name>
<feature type="domain" description="Band 3 cytoplasmic" evidence="12">
    <location>
        <begin position="1"/>
        <end position="112"/>
    </location>
</feature>
<dbReference type="InterPro" id="IPR018241">
    <property type="entry name" value="Anion_exchange_CS"/>
</dbReference>
<evidence type="ECO:0000256" key="8">
    <source>
        <dbReference type="ARBA" id="ARBA00023136"/>
    </source>
</evidence>
<evidence type="ECO:0000256" key="2">
    <source>
        <dbReference type="ARBA" id="ARBA00010993"/>
    </source>
</evidence>
<feature type="transmembrane region" description="Helical" evidence="10">
    <location>
        <begin position="293"/>
        <end position="314"/>
    </location>
</feature>
<dbReference type="GO" id="GO:0051453">
    <property type="term" value="P:regulation of intracellular pH"/>
    <property type="evidence" value="ECO:0007669"/>
    <property type="project" value="TreeGrafter"/>
</dbReference>
<dbReference type="Gene3D" id="3.40.930.10">
    <property type="entry name" value="Mannitol-specific EII, Chain A"/>
    <property type="match status" value="1"/>
</dbReference>
<feature type="transmembrane region" description="Helical" evidence="10">
    <location>
        <begin position="599"/>
        <end position="618"/>
    </location>
</feature>
<evidence type="ECO:0000256" key="7">
    <source>
        <dbReference type="ARBA" id="ARBA00023065"/>
    </source>
</evidence>
<dbReference type="GO" id="GO:0016323">
    <property type="term" value="C:basolateral plasma membrane"/>
    <property type="evidence" value="ECO:0007669"/>
    <property type="project" value="TreeGrafter"/>
</dbReference>
<evidence type="ECO:0000256" key="6">
    <source>
        <dbReference type="ARBA" id="ARBA00022989"/>
    </source>
</evidence>
<dbReference type="EMBL" id="VXBM01001583">
    <property type="protein sequence ID" value="NXO44389.1"/>
    <property type="molecule type" value="Genomic_DNA"/>
</dbReference>
<feature type="transmembrane region" description="Helical" evidence="10">
    <location>
        <begin position="427"/>
        <end position="448"/>
    </location>
</feature>
<protein>
    <submittedName>
        <fullName evidence="13">B3AT protein</fullName>
    </submittedName>
</protein>
<feature type="transmembrane region" description="Helical" evidence="10">
    <location>
        <begin position="339"/>
        <end position="356"/>
    </location>
</feature>
<comment type="caution">
    <text evidence="13">The sequence shown here is derived from an EMBL/GenBank/DDBJ whole genome shotgun (WGS) entry which is preliminary data.</text>
</comment>
<dbReference type="OrthoDB" id="1735926at2759"/>